<organism evidence="1 2">
    <name type="scientific">Nocardioides immobilis</name>
    <dbReference type="NCBI Taxonomy" id="2049295"/>
    <lineage>
        <taxon>Bacteria</taxon>
        <taxon>Bacillati</taxon>
        <taxon>Actinomycetota</taxon>
        <taxon>Actinomycetes</taxon>
        <taxon>Propionibacteriales</taxon>
        <taxon>Nocardioidaceae</taxon>
        <taxon>Nocardioides</taxon>
    </lineage>
</organism>
<keyword evidence="2" id="KW-1185">Reference proteome</keyword>
<dbReference type="AlphaFoldDB" id="A0A417XWW5"/>
<comment type="caution">
    <text evidence="1">The sequence shown here is derived from an EMBL/GenBank/DDBJ whole genome shotgun (WGS) entry which is preliminary data.</text>
</comment>
<evidence type="ECO:0000313" key="2">
    <source>
        <dbReference type="Proteomes" id="UP000283644"/>
    </source>
</evidence>
<sequence>MNTTTADWQGLAVAGLSQLTTDAMPAMELLYLDGLAIHLLGPEAPEPPYTMEHAVTIASLLLRAVADAPVVGAELESGNVYETTTSAREAVVDGAHRLASSGGLGAQRLVKRFLPAAVGELEQHKEGPEAQVRSLFYYGLLAIASGPENQTNAETSDGVLASFRSWDKRIGEGFVPPWRIVAQDDSAS</sequence>
<evidence type="ECO:0000313" key="1">
    <source>
        <dbReference type="EMBL" id="RHW25014.1"/>
    </source>
</evidence>
<dbReference type="RefSeq" id="WP_118927317.1">
    <property type="nucleotide sequence ID" value="NZ_QXGH01000027.1"/>
</dbReference>
<name>A0A417XWW5_9ACTN</name>
<gene>
    <name evidence="1" type="ORF">D0Z08_21470</name>
</gene>
<dbReference type="Proteomes" id="UP000283644">
    <property type="component" value="Unassembled WGS sequence"/>
</dbReference>
<dbReference type="OrthoDB" id="3783610at2"/>
<proteinExistence type="predicted"/>
<accession>A0A417XWW5</accession>
<protein>
    <submittedName>
        <fullName evidence="1">Uncharacterized protein</fullName>
    </submittedName>
</protein>
<reference evidence="1 2" key="1">
    <citation type="submission" date="2018-09" db="EMBL/GenBank/DDBJ databases">
        <title>Genome sequencing of Nocardioides immobilis CCTCC AB 2017083 for comparison to Nocardioides silvaticus.</title>
        <authorList>
            <person name="Li C."/>
            <person name="Wang G."/>
        </authorList>
    </citation>
    <scope>NUCLEOTIDE SEQUENCE [LARGE SCALE GENOMIC DNA]</scope>
    <source>
        <strain evidence="1 2">CCTCC AB 2017083</strain>
    </source>
</reference>
<dbReference type="EMBL" id="QXGH01000027">
    <property type="protein sequence ID" value="RHW25014.1"/>
    <property type="molecule type" value="Genomic_DNA"/>
</dbReference>